<proteinExistence type="inferred from homology"/>
<protein>
    <submittedName>
        <fullName evidence="7">snRNA-activating protein of 50kDa MW C terminal-domain-containing protein</fullName>
    </submittedName>
</protein>
<comment type="subcellular location">
    <subcellularLocation>
        <location evidence="1">Nucleus</location>
    </subcellularLocation>
</comment>
<keyword evidence="4" id="KW-0238">DNA-binding</keyword>
<reference evidence="7" key="1">
    <citation type="submission" date="2023-03" db="EMBL/GenBank/DDBJ databases">
        <title>Massive genome expansion in bonnet fungi (Mycena s.s.) driven by repeated elements and novel gene families across ecological guilds.</title>
        <authorList>
            <consortium name="Lawrence Berkeley National Laboratory"/>
            <person name="Harder C.B."/>
            <person name="Miyauchi S."/>
            <person name="Viragh M."/>
            <person name="Kuo A."/>
            <person name="Thoen E."/>
            <person name="Andreopoulos B."/>
            <person name="Lu D."/>
            <person name="Skrede I."/>
            <person name="Drula E."/>
            <person name="Henrissat B."/>
            <person name="Morin E."/>
            <person name="Kohler A."/>
            <person name="Barry K."/>
            <person name="LaButti K."/>
            <person name="Morin E."/>
            <person name="Salamov A."/>
            <person name="Lipzen A."/>
            <person name="Mereny Z."/>
            <person name="Hegedus B."/>
            <person name="Baldrian P."/>
            <person name="Stursova M."/>
            <person name="Weitz H."/>
            <person name="Taylor A."/>
            <person name="Grigoriev I.V."/>
            <person name="Nagy L.G."/>
            <person name="Martin F."/>
            <person name="Kauserud H."/>
        </authorList>
    </citation>
    <scope>NUCLEOTIDE SEQUENCE</scope>
    <source>
        <strain evidence="7">9144</strain>
    </source>
</reference>
<gene>
    <name evidence="7" type="ORF">GGX14DRAFT_438752</name>
</gene>
<keyword evidence="5" id="KW-0804">Transcription</keyword>
<comment type="caution">
    <text evidence="7">The sequence shown here is derived from an EMBL/GenBank/DDBJ whole genome shotgun (WGS) entry which is preliminary data.</text>
</comment>
<evidence type="ECO:0000256" key="6">
    <source>
        <dbReference type="ARBA" id="ARBA00023242"/>
    </source>
</evidence>
<dbReference type="Pfam" id="PF12251">
    <property type="entry name" value="SNAPC3"/>
    <property type="match status" value="1"/>
</dbReference>
<dbReference type="GO" id="GO:0042796">
    <property type="term" value="P:snRNA transcription by RNA polymerase III"/>
    <property type="evidence" value="ECO:0007669"/>
    <property type="project" value="TreeGrafter"/>
</dbReference>
<evidence type="ECO:0000313" key="8">
    <source>
        <dbReference type="Proteomes" id="UP001219525"/>
    </source>
</evidence>
<keyword evidence="6" id="KW-0539">Nucleus</keyword>
<name>A0AAD6VN45_9AGAR</name>
<evidence type="ECO:0000256" key="3">
    <source>
        <dbReference type="ARBA" id="ARBA00023015"/>
    </source>
</evidence>
<dbReference type="GO" id="GO:0019185">
    <property type="term" value="C:snRNA-activating protein complex"/>
    <property type="evidence" value="ECO:0007669"/>
    <property type="project" value="TreeGrafter"/>
</dbReference>
<dbReference type="AlphaFoldDB" id="A0AAD6VN45"/>
<accession>A0AAD6VN45</accession>
<sequence length="385" mass="42566">MNATRTHYLENQFGPPSELIDIAKFIQYTPPALQLPQESPEIAEECSVAEIRDSLTSIGNDAHLMAHLIKSHELAIASLHMAAERTARSRKRPPARDTSNDTPEILNLQSEIDKISLESWKLQASSGIFIRPVKASDQNTLTHKKLSRNDDGRLSVDTQQAIITLTVHNKLSWRQTHVSRSSVHAILSSHTLGDLFDMIPCTSTEITEEILNEDSVAGYRDDAPTRPGCVICIEGLAYGDGESEFDYADKLIQHLKTVLKEAAPGIAKAPTTMYDTPLALLSLRIGEPYWLLHHGNCEHFIVISQIRLQHPSDTLSGYPLTIQITPPLLDSCRGCTKVPAVWSIVNDERLGESPCPLCAPCWSAMGDPQNSKVVAVPLPKYELGW</sequence>
<comment type="similarity">
    <text evidence="2">Belongs to the SNAPC3/SRD2 family.</text>
</comment>
<dbReference type="GO" id="GO:0003681">
    <property type="term" value="F:bent DNA binding"/>
    <property type="evidence" value="ECO:0007669"/>
    <property type="project" value="TreeGrafter"/>
</dbReference>
<evidence type="ECO:0000256" key="2">
    <source>
        <dbReference type="ARBA" id="ARBA00010410"/>
    </source>
</evidence>
<dbReference type="PANTHER" id="PTHR13421:SF16">
    <property type="entry name" value="SNRNA-ACTIVATING PROTEIN COMPLEX SUBUNIT 3"/>
    <property type="match status" value="1"/>
</dbReference>
<dbReference type="PANTHER" id="PTHR13421">
    <property type="entry name" value="SNRNA-ACTIVATING PROTEIN COMPLEX SUBUNIT 3"/>
    <property type="match status" value="1"/>
</dbReference>
<dbReference type="Proteomes" id="UP001219525">
    <property type="component" value="Unassembled WGS sequence"/>
</dbReference>
<dbReference type="GO" id="GO:0000978">
    <property type="term" value="F:RNA polymerase II cis-regulatory region sequence-specific DNA binding"/>
    <property type="evidence" value="ECO:0007669"/>
    <property type="project" value="TreeGrafter"/>
</dbReference>
<organism evidence="7 8">
    <name type="scientific">Mycena pura</name>
    <dbReference type="NCBI Taxonomy" id="153505"/>
    <lineage>
        <taxon>Eukaryota</taxon>
        <taxon>Fungi</taxon>
        <taxon>Dikarya</taxon>
        <taxon>Basidiomycota</taxon>
        <taxon>Agaricomycotina</taxon>
        <taxon>Agaricomycetes</taxon>
        <taxon>Agaricomycetidae</taxon>
        <taxon>Agaricales</taxon>
        <taxon>Marasmiineae</taxon>
        <taxon>Mycenaceae</taxon>
        <taxon>Mycena</taxon>
    </lineage>
</organism>
<dbReference type="GO" id="GO:0001046">
    <property type="term" value="F:core promoter sequence-specific DNA binding"/>
    <property type="evidence" value="ECO:0007669"/>
    <property type="project" value="TreeGrafter"/>
</dbReference>
<evidence type="ECO:0000256" key="5">
    <source>
        <dbReference type="ARBA" id="ARBA00023163"/>
    </source>
</evidence>
<keyword evidence="8" id="KW-1185">Reference proteome</keyword>
<dbReference type="InterPro" id="IPR022042">
    <property type="entry name" value="snRNA-activating_su3"/>
</dbReference>
<evidence type="ECO:0000313" key="7">
    <source>
        <dbReference type="EMBL" id="KAJ7217885.1"/>
    </source>
</evidence>
<keyword evidence="3" id="KW-0805">Transcription regulation</keyword>
<dbReference type="GO" id="GO:0001006">
    <property type="term" value="F:RNA polymerase III type 3 promoter sequence-specific DNA binding"/>
    <property type="evidence" value="ECO:0007669"/>
    <property type="project" value="TreeGrafter"/>
</dbReference>
<dbReference type="GO" id="GO:0042795">
    <property type="term" value="P:snRNA transcription by RNA polymerase II"/>
    <property type="evidence" value="ECO:0007669"/>
    <property type="project" value="TreeGrafter"/>
</dbReference>
<dbReference type="GO" id="GO:0005634">
    <property type="term" value="C:nucleus"/>
    <property type="evidence" value="ECO:0007669"/>
    <property type="project" value="UniProtKB-SubCell"/>
</dbReference>
<evidence type="ECO:0000256" key="4">
    <source>
        <dbReference type="ARBA" id="ARBA00023125"/>
    </source>
</evidence>
<evidence type="ECO:0000256" key="1">
    <source>
        <dbReference type="ARBA" id="ARBA00004123"/>
    </source>
</evidence>
<dbReference type="EMBL" id="JARJCW010000013">
    <property type="protein sequence ID" value="KAJ7217885.1"/>
    <property type="molecule type" value="Genomic_DNA"/>
</dbReference>